<dbReference type="KEGG" id="nai:NECAME_06373"/>
<sequence>MTSSTFEDEITTRRLNDSLYRNAAQMDRSVDFSDTSPAYRDTFLRRNTFCSPIAVGSGDQLCGESSNSKEEVKLLLQRCRTRQPIRVAGYESRCLLPPTLPMSSSLPPLQRSTSRPRLLQRPQMLRRGEQPLLGIPTLRHREAERREKKFVRLRSRHSPFNYHNLGKCFIHRTECSSAYNAFV</sequence>
<organism evidence="1 2">
    <name type="scientific">Necator americanus</name>
    <name type="common">Human hookworm</name>
    <dbReference type="NCBI Taxonomy" id="51031"/>
    <lineage>
        <taxon>Eukaryota</taxon>
        <taxon>Metazoa</taxon>
        <taxon>Ecdysozoa</taxon>
        <taxon>Nematoda</taxon>
        <taxon>Chromadorea</taxon>
        <taxon>Rhabditida</taxon>
        <taxon>Rhabditina</taxon>
        <taxon>Rhabditomorpha</taxon>
        <taxon>Strongyloidea</taxon>
        <taxon>Ancylostomatidae</taxon>
        <taxon>Bunostominae</taxon>
        <taxon>Necator</taxon>
    </lineage>
</organism>
<name>W2TWI5_NECAM</name>
<dbReference type="OrthoDB" id="5873603at2759"/>
<dbReference type="Proteomes" id="UP000053676">
    <property type="component" value="Unassembled WGS sequence"/>
</dbReference>
<accession>W2TWI5</accession>
<evidence type="ECO:0000313" key="2">
    <source>
        <dbReference type="Proteomes" id="UP000053676"/>
    </source>
</evidence>
<gene>
    <name evidence="1" type="ORF">NECAME_06373</name>
</gene>
<protein>
    <submittedName>
        <fullName evidence="1">Uncharacterized protein</fullName>
    </submittedName>
</protein>
<reference evidence="2" key="1">
    <citation type="journal article" date="2014" name="Nat. Genet.">
        <title>Genome of the human hookworm Necator americanus.</title>
        <authorList>
            <person name="Tang Y.T."/>
            <person name="Gao X."/>
            <person name="Rosa B.A."/>
            <person name="Abubucker S."/>
            <person name="Hallsworth-Pepin K."/>
            <person name="Martin J."/>
            <person name="Tyagi R."/>
            <person name="Heizer E."/>
            <person name="Zhang X."/>
            <person name="Bhonagiri-Palsikar V."/>
            <person name="Minx P."/>
            <person name="Warren W.C."/>
            <person name="Wang Q."/>
            <person name="Zhan B."/>
            <person name="Hotez P.J."/>
            <person name="Sternberg P.W."/>
            <person name="Dougall A."/>
            <person name="Gaze S.T."/>
            <person name="Mulvenna J."/>
            <person name="Sotillo J."/>
            <person name="Ranganathan S."/>
            <person name="Rabelo E.M."/>
            <person name="Wilson R.K."/>
            <person name="Felgner P.L."/>
            <person name="Bethony J."/>
            <person name="Hawdon J.M."/>
            <person name="Gasser R.B."/>
            <person name="Loukas A."/>
            <person name="Mitreva M."/>
        </authorList>
    </citation>
    <scope>NUCLEOTIDE SEQUENCE [LARGE SCALE GENOMIC DNA]</scope>
</reference>
<dbReference type="EMBL" id="KI657725">
    <property type="protein sequence ID" value="ETN85421.1"/>
    <property type="molecule type" value="Genomic_DNA"/>
</dbReference>
<dbReference type="AlphaFoldDB" id="W2TWI5"/>
<proteinExistence type="predicted"/>
<evidence type="ECO:0000313" key="1">
    <source>
        <dbReference type="EMBL" id="ETN85421.1"/>
    </source>
</evidence>
<keyword evidence="2" id="KW-1185">Reference proteome</keyword>